<gene>
    <name evidence="1" type="ORF">ARMGADRAFT_912001</name>
</gene>
<dbReference type="InParanoid" id="A0A2H3EAY2"/>
<keyword evidence="2" id="KW-1185">Reference proteome</keyword>
<feature type="non-terminal residue" evidence="1">
    <location>
        <position position="1"/>
    </location>
</feature>
<sequence length="110" mass="13078">QQMRWMDYMSQFNFDIMYIKGENNKVADCLSQYYENDTWDEAHDIHEYIHADVQVDPGGEDLPPDRYQETQEKTVEICAMCEADLHHSHRIQEQKELQDIEAQELAIPDD</sequence>
<evidence type="ECO:0008006" key="3">
    <source>
        <dbReference type="Google" id="ProtNLM"/>
    </source>
</evidence>
<name>A0A2H3EAY2_ARMGA</name>
<dbReference type="OrthoDB" id="3042917at2759"/>
<protein>
    <recommendedName>
        <fullName evidence="3">Reverse transcriptase RNase H-like domain-containing protein</fullName>
    </recommendedName>
</protein>
<organism evidence="1 2">
    <name type="scientific">Armillaria gallica</name>
    <name type="common">Bulbous honey fungus</name>
    <name type="synonym">Armillaria bulbosa</name>
    <dbReference type="NCBI Taxonomy" id="47427"/>
    <lineage>
        <taxon>Eukaryota</taxon>
        <taxon>Fungi</taxon>
        <taxon>Dikarya</taxon>
        <taxon>Basidiomycota</taxon>
        <taxon>Agaricomycotina</taxon>
        <taxon>Agaricomycetes</taxon>
        <taxon>Agaricomycetidae</taxon>
        <taxon>Agaricales</taxon>
        <taxon>Marasmiineae</taxon>
        <taxon>Physalacriaceae</taxon>
        <taxon>Armillaria</taxon>
    </lineage>
</organism>
<evidence type="ECO:0000313" key="1">
    <source>
        <dbReference type="EMBL" id="PBL04566.1"/>
    </source>
</evidence>
<evidence type="ECO:0000313" key="2">
    <source>
        <dbReference type="Proteomes" id="UP000217790"/>
    </source>
</evidence>
<accession>A0A2H3EAY2</accession>
<dbReference type="AlphaFoldDB" id="A0A2H3EAY2"/>
<dbReference type="STRING" id="47427.A0A2H3EAY2"/>
<proteinExistence type="predicted"/>
<dbReference type="EMBL" id="KZ293644">
    <property type="protein sequence ID" value="PBL04566.1"/>
    <property type="molecule type" value="Genomic_DNA"/>
</dbReference>
<reference evidence="2" key="1">
    <citation type="journal article" date="2017" name="Nat. Ecol. Evol.">
        <title>Genome expansion and lineage-specific genetic innovations in the forest pathogenic fungi Armillaria.</title>
        <authorList>
            <person name="Sipos G."/>
            <person name="Prasanna A.N."/>
            <person name="Walter M.C."/>
            <person name="O'Connor E."/>
            <person name="Balint B."/>
            <person name="Krizsan K."/>
            <person name="Kiss B."/>
            <person name="Hess J."/>
            <person name="Varga T."/>
            <person name="Slot J."/>
            <person name="Riley R."/>
            <person name="Boka B."/>
            <person name="Rigling D."/>
            <person name="Barry K."/>
            <person name="Lee J."/>
            <person name="Mihaltcheva S."/>
            <person name="LaButti K."/>
            <person name="Lipzen A."/>
            <person name="Waldron R."/>
            <person name="Moloney N.M."/>
            <person name="Sperisen C."/>
            <person name="Kredics L."/>
            <person name="Vagvoelgyi C."/>
            <person name="Patrignani A."/>
            <person name="Fitzpatrick D."/>
            <person name="Nagy I."/>
            <person name="Doyle S."/>
            <person name="Anderson J.B."/>
            <person name="Grigoriev I.V."/>
            <person name="Gueldener U."/>
            <person name="Muensterkoetter M."/>
            <person name="Nagy L.G."/>
        </authorList>
    </citation>
    <scope>NUCLEOTIDE SEQUENCE [LARGE SCALE GENOMIC DNA]</scope>
    <source>
        <strain evidence="2">Ar21-2</strain>
    </source>
</reference>
<dbReference type="Proteomes" id="UP000217790">
    <property type="component" value="Unassembled WGS sequence"/>
</dbReference>